<protein>
    <submittedName>
        <fullName evidence="1">Uncharacterized protein</fullName>
    </submittedName>
</protein>
<accession>A0A8C3J774</accession>
<proteinExistence type="predicted"/>
<evidence type="ECO:0000313" key="1">
    <source>
        <dbReference type="Ensembl" id="ENSCPGP00000003349.1"/>
    </source>
</evidence>
<name>A0A8C3J774_9CHAR</name>
<keyword evidence="2" id="KW-1185">Reference proteome</keyword>
<dbReference type="Proteomes" id="UP000694419">
    <property type="component" value="Unplaced"/>
</dbReference>
<reference evidence="1" key="1">
    <citation type="submission" date="2025-08" db="UniProtKB">
        <authorList>
            <consortium name="Ensembl"/>
        </authorList>
    </citation>
    <scope>IDENTIFICATION</scope>
</reference>
<dbReference type="AlphaFoldDB" id="A0A8C3J774"/>
<reference evidence="1" key="2">
    <citation type="submission" date="2025-09" db="UniProtKB">
        <authorList>
            <consortium name="Ensembl"/>
        </authorList>
    </citation>
    <scope>IDENTIFICATION</scope>
</reference>
<evidence type="ECO:0000313" key="2">
    <source>
        <dbReference type="Proteomes" id="UP000694419"/>
    </source>
</evidence>
<sequence length="95" mass="11030">HAALPVYMPPQWECLLLPMCLLQGRLLCRCQHEPWLSADSQRQDPKISLFISALEIIMVRTGKLCVWLLSDYCLTQPVSNYLFVLPHYFFLCCVT</sequence>
<organism evidence="1 2">
    <name type="scientific">Calidris pygmaea</name>
    <name type="common">Spoon-billed sandpiper</name>
    <dbReference type="NCBI Taxonomy" id="425635"/>
    <lineage>
        <taxon>Eukaryota</taxon>
        <taxon>Metazoa</taxon>
        <taxon>Chordata</taxon>
        <taxon>Craniata</taxon>
        <taxon>Vertebrata</taxon>
        <taxon>Euteleostomi</taxon>
        <taxon>Archelosauria</taxon>
        <taxon>Archosauria</taxon>
        <taxon>Dinosauria</taxon>
        <taxon>Saurischia</taxon>
        <taxon>Theropoda</taxon>
        <taxon>Coelurosauria</taxon>
        <taxon>Aves</taxon>
        <taxon>Neognathae</taxon>
        <taxon>Neoaves</taxon>
        <taxon>Charadriiformes</taxon>
        <taxon>Scolopacidae</taxon>
        <taxon>Calidris</taxon>
    </lineage>
</organism>
<dbReference type="Ensembl" id="ENSCPGT00000003678.1">
    <property type="protein sequence ID" value="ENSCPGP00000003349.1"/>
    <property type="gene ID" value="ENSCPGG00000002469.1"/>
</dbReference>